<organism evidence="1 2">
    <name type="scientific">Holothuria leucospilota</name>
    <name type="common">Black long sea cucumber</name>
    <name type="synonym">Mertensiothuria leucospilota</name>
    <dbReference type="NCBI Taxonomy" id="206669"/>
    <lineage>
        <taxon>Eukaryota</taxon>
        <taxon>Metazoa</taxon>
        <taxon>Echinodermata</taxon>
        <taxon>Eleutherozoa</taxon>
        <taxon>Echinozoa</taxon>
        <taxon>Holothuroidea</taxon>
        <taxon>Aspidochirotacea</taxon>
        <taxon>Aspidochirotida</taxon>
        <taxon>Holothuriidae</taxon>
        <taxon>Holothuria</taxon>
    </lineage>
</organism>
<accession>A0A9Q1BKQ5</accession>
<proteinExistence type="predicted"/>
<evidence type="ECO:0000313" key="2">
    <source>
        <dbReference type="Proteomes" id="UP001152320"/>
    </source>
</evidence>
<keyword evidence="2" id="KW-1185">Reference proteome</keyword>
<dbReference type="EMBL" id="JAIZAY010000015">
    <property type="protein sequence ID" value="KAJ8028279.1"/>
    <property type="molecule type" value="Genomic_DNA"/>
</dbReference>
<dbReference type="PANTHER" id="PTHR33332">
    <property type="entry name" value="REVERSE TRANSCRIPTASE DOMAIN-CONTAINING PROTEIN"/>
    <property type="match status" value="1"/>
</dbReference>
<comment type="caution">
    <text evidence="1">The sequence shown here is derived from an EMBL/GenBank/DDBJ whole genome shotgun (WGS) entry which is preliminary data.</text>
</comment>
<reference evidence="1" key="1">
    <citation type="submission" date="2021-10" db="EMBL/GenBank/DDBJ databases">
        <title>Tropical sea cucumber genome reveals ecological adaptation and Cuvierian tubules defense mechanism.</title>
        <authorList>
            <person name="Chen T."/>
        </authorList>
    </citation>
    <scope>NUCLEOTIDE SEQUENCE</scope>
    <source>
        <strain evidence="1">Nanhai2018</strain>
        <tissue evidence="1">Muscle</tissue>
    </source>
</reference>
<dbReference type="AlphaFoldDB" id="A0A9Q1BKQ5"/>
<protein>
    <submittedName>
        <fullName evidence="1">Uncharacterized protein</fullName>
    </submittedName>
</protein>
<dbReference type="Proteomes" id="UP001152320">
    <property type="component" value="Chromosome 15"/>
</dbReference>
<dbReference type="OrthoDB" id="419189at2759"/>
<sequence>MYMRPLGKLLRRHFLNFHFYAHVMQIYVSFSNSKLDSIKCFFEAFIHDVREWMSLNFLVLNDSKTESLLFSSQDHLSNSFNCVKVGNEVVNVSSNAKKLGDLFDTHLSMDRHISNICKSAYSHLRNISRVRKFLSQSDTEKLVHAFISSRLYSCNSLLAGLPAWPTCH</sequence>
<gene>
    <name evidence="1" type="ORF">HOLleu_30474</name>
</gene>
<evidence type="ECO:0000313" key="1">
    <source>
        <dbReference type="EMBL" id="KAJ8028279.1"/>
    </source>
</evidence>
<name>A0A9Q1BKQ5_HOLLE</name>